<evidence type="ECO:0000313" key="4">
    <source>
        <dbReference type="EMBL" id="GFR28761.1"/>
    </source>
</evidence>
<keyword evidence="3" id="KW-1133">Transmembrane helix</keyword>
<keyword evidence="3" id="KW-0812">Transmembrane</keyword>
<protein>
    <recommendedName>
        <fullName evidence="6">Paired domain-containing protein</fullName>
    </recommendedName>
</protein>
<feature type="transmembrane region" description="Helical" evidence="3">
    <location>
        <begin position="217"/>
        <end position="238"/>
    </location>
</feature>
<evidence type="ECO:0000256" key="1">
    <source>
        <dbReference type="ARBA" id="ARBA00004123"/>
    </source>
</evidence>
<dbReference type="SUPFAM" id="SSF46689">
    <property type="entry name" value="Homeodomain-like"/>
    <property type="match status" value="1"/>
</dbReference>
<dbReference type="AlphaFoldDB" id="A0A8X6K378"/>
<name>A0A8X6K378_TRICU</name>
<evidence type="ECO:0000256" key="3">
    <source>
        <dbReference type="SAM" id="Phobius"/>
    </source>
</evidence>
<evidence type="ECO:0008006" key="6">
    <source>
        <dbReference type="Google" id="ProtNLM"/>
    </source>
</evidence>
<dbReference type="Proteomes" id="UP000887116">
    <property type="component" value="Unassembled WGS sequence"/>
</dbReference>
<accession>A0A8X6K378</accession>
<dbReference type="EMBL" id="BMAO01029002">
    <property type="protein sequence ID" value="GFR28761.1"/>
    <property type="molecule type" value="Genomic_DNA"/>
</dbReference>
<comment type="subcellular location">
    <subcellularLocation>
        <location evidence="1">Nucleus</location>
    </subcellularLocation>
</comment>
<feature type="region of interest" description="Disordered" evidence="2">
    <location>
        <begin position="26"/>
        <end position="46"/>
    </location>
</feature>
<evidence type="ECO:0000256" key="2">
    <source>
        <dbReference type="SAM" id="MobiDB-lite"/>
    </source>
</evidence>
<dbReference type="InterPro" id="IPR036388">
    <property type="entry name" value="WH-like_DNA-bd_sf"/>
</dbReference>
<dbReference type="GO" id="GO:0005634">
    <property type="term" value="C:nucleus"/>
    <property type="evidence" value="ECO:0007669"/>
    <property type="project" value="UniProtKB-SubCell"/>
</dbReference>
<keyword evidence="5" id="KW-1185">Reference proteome</keyword>
<dbReference type="Pfam" id="PF13384">
    <property type="entry name" value="HTH_23"/>
    <property type="match status" value="1"/>
</dbReference>
<proteinExistence type="predicted"/>
<comment type="caution">
    <text evidence="4">The sequence shown here is derived from an EMBL/GenBank/DDBJ whole genome shotgun (WGS) entry which is preliminary data.</text>
</comment>
<keyword evidence="3" id="KW-0472">Membrane</keyword>
<dbReference type="Gene3D" id="1.10.10.10">
    <property type="entry name" value="Winged helix-like DNA-binding domain superfamily/Winged helix DNA-binding domain"/>
    <property type="match status" value="1"/>
</dbReference>
<sequence length="326" mass="37496">MKSWISKVTRYVSRKQIRSSYVNRQKNYESPRQRYYRKTSDKSTKHIKKNQDNDINFGTLGSRKKSTFQVKKSTKSIRKDQDNDADSGTLGSGKSTFQVKKSTKNIKNDQDNDVDFGTLGSGKSTFQAKKSTKNIGKDNDVDFDALASGNKITYKGKDTMYATKAFNRIMRPAPRVLSQDYNPEPHRCKNLSFTECIGKYGDALHKTFLESSDLNQVITVLSIVFSFLVCNGTLLRCVQWKKKLNLLKMSRQRGQTSIELRKLIVKHTEDGKSVREISEIVKRSHSTVHDIIKRYKTNNQVENKPKKAHNKIFTEADEQYLVRKVK</sequence>
<evidence type="ECO:0000313" key="5">
    <source>
        <dbReference type="Proteomes" id="UP000887116"/>
    </source>
</evidence>
<organism evidence="4 5">
    <name type="scientific">Trichonephila clavata</name>
    <name type="common">Joro spider</name>
    <name type="synonym">Nephila clavata</name>
    <dbReference type="NCBI Taxonomy" id="2740835"/>
    <lineage>
        <taxon>Eukaryota</taxon>
        <taxon>Metazoa</taxon>
        <taxon>Ecdysozoa</taxon>
        <taxon>Arthropoda</taxon>
        <taxon>Chelicerata</taxon>
        <taxon>Arachnida</taxon>
        <taxon>Araneae</taxon>
        <taxon>Araneomorphae</taxon>
        <taxon>Entelegynae</taxon>
        <taxon>Araneoidea</taxon>
        <taxon>Nephilidae</taxon>
        <taxon>Trichonephila</taxon>
    </lineage>
</organism>
<dbReference type="InterPro" id="IPR009057">
    <property type="entry name" value="Homeodomain-like_sf"/>
</dbReference>
<reference evidence="4" key="1">
    <citation type="submission" date="2020-07" db="EMBL/GenBank/DDBJ databases">
        <title>Multicomponent nature underlies the extraordinary mechanical properties of spider dragline silk.</title>
        <authorList>
            <person name="Kono N."/>
            <person name="Nakamura H."/>
            <person name="Mori M."/>
            <person name="Yoshida Y."/>
            <person name="Ohtoshi R."/>
            <person name="Malay A.D."/>
            <person name="Moran D.A.P."/>
            <person name="Tomita M."/>
            <person name="Numata K."/>
            <person name="Arakawa K."/>
        </authorList>
    </citation>
    <scope>NUCLEOTIDE SEQUENCE</scope>
</reference>
<feature type="region of interest" description="Disordered" evidence="2">
    <location>
        <begin position="68"/>
        <end position="93"/>
    </location>
</feature>
<dbReference type="OrthoDB" id="10476199at2759"/>
<gene>
    <name evidence="4" type="primary">c0_g1_i1</name>
    <name evidence="4" type="ORF">TNCT_358951</name>
</gene>